<dbReference type="KEGG" id="mgod:E7746_05115"/>
<name>A0A4P7VIR4_9BACT</name>
<evidence type="ECO:0000256" key="1">
    <source>
        <dbReference type="SAM" id="SignalP"/>
    </source>
</evidence>
<dbReference type="AlphaFoldDB" id="A0A4P7VIR4"/>
<dbReference type="InterPro" id="IPR032575">
    <property type="entry name" value="DUF4923"/>
</dbReference>
<dbReference type="OrthoDB" id="1001469at2"/>
<proteinExistence type="predicted"/>
<protein>
    <submittedName>
        <fullName evidence="3">DUF4923 family protein</fullName>
    </submittedName>
</protein>
<dbReference type="Pfam" id="PF16270">
    <property type="entry name" value="DUF4923"/>
    <property type="match status" value="1"/>
</dbReference>
<accession>A0A4P7VIR4</accession>
<feature type="domain" description="DUF4923" evidence="2">
    <location>
        <begin position="51"/>
        <end position="218"/>
    </location>
</feature>
<sequence>MKTIYTIVALLLCSMSLSAQSFDLKEALRGLASKNDTTNTDKGSTGSALGSILGNVLGKSDVTPADLEGTWNYTAPAVTFKSENLLKKAGGAAASATIENKIKPYYQRAGLENLVLTVASDSTFTMKLKRGSLSGSISQGTEKGILIFKFKAAGKVNIGSTNTAVSLAGNQLTLTFDISKLMTIVDRLASFSGNSTLNSINSMLQSYDGLQAGFKLKKAK</sequence>
<dbReference type="EMBL" id="CP039393">
    <property type="protein sequence ID" value="QCD35314.1"/>
    <property type="molecule type" value="Genomic_DNA"/>
</dbReference>
<keyword evidence="1" id="KW-0732">Signal</keyword>
<reference evidence="3 4" key="1">
    <citation type="submission" date="2019-02" db="EMBL/GenBank/DDBJ databases">
        <title>Isolation and identification of novel species under the genus Muribaculum.</title>
        <authorList>
            <person name="Miyake S."/>
            <person name="Ding Y."/>
            <person name="Low A."/>
            <person name="Soh M."/>
            <person name="Seedorf H."/>
        </authorList>
    </citation>
    <scope>NUCLEOTIDE SEQUENCE [LARGE SCALE GENOMIC DNA]</scope>
    <source>
        <strain evidence="3 4">TLL-A4</strain>
    </source>
</reference>
<feature type="signal peptide" evidence="1">
    <location>
        <begin position="1"/>
        <end position="21"/>
    </location>
</feature>
<evidence type="ECO:0000313" key="3">
    <source>
        <dbReference type="EMBL" id="QCD35314.1"/>
    </source>
</evidence>
<keyword evidence="4" id="KW-1185">Reference proteome</keyword>
<feature type="chain" id="PRO_5020473841" evidence="1">
    <location>
        <begin position="22"/>
        <end position="220"/>
    </location>
</feature>
<dbReference type="Proteomes" id="UP000297031">
    <property type="component" value="Chromosome"/>
</dbReference>
<gene>
    <name evidence="3" type="ORF">E7746_05115</name>
</gene>
<organism evidence="3 4">
    <name type="scientific">Muribaculum gordoncarteri</name>
    <dbReference type="NCBI Taxonomy" id="2530390"/>
    <lineage>
        <taxon>Bacteria</taxon>
        <taxon>Pseudomonadati</taxon>
        <taxon>Bacteroidota</taxon>
        <taxon>Bacteroidia</taxon>
        <taxon>Bacteroidales</taxon>
        <taxon>Muribaculaceae</taxon>
        <taxon>Muribaculum</taxon>
    </lineage>
</organism>
<evidence type="ECO:0000313" key="4">
    <source>
        <dbReference type="Proteomes" id="UP000297031"/>
    </source>
</evidence>
<evidence type="ECO:0000259" key="2">
    <source>
        <dbReference type="Pfam" id="PF16270"/>
    </source>
</evidence>